<reference evidence="1" key="1">
    <citation type="submission" date="2020-11" db="EMBL/GenBank/DDBJ databases">
        <authorList>
            <person name="Whitehead M."/>
        </authorList>
    </citation>
    <scope>NUCLEOTIDE SEQUENCE</scope>
    <source>
        <strain evidence="1">EGII</strain>
    </source>
</reference>
<gene>
    <name evidence="1" type="ORF">CCAP1982_LOCUS958</name>
</gene>
<accession>A0A811U127</accession>
<dbReference type="EMBL" id="CAJHJT010000001">
    <property type="protein sequence ID" value="CAD6992078.1"/>
    <property type="molecule type" value="Genomic_DNA"/>
</dbReference>
<evidence type="ECO:0000313" key="1">
    <source>
        <dbReference type="EMBL" id="CAD6992078.1"/>
    </source>
</evidence>
<evidence type="ECO:0000313" key="2">
    <source>
        <dbReference type="Proteomes" id="UP000606786"/>
    </source>
</evidence>
<organism evidence="1 2">
    <name type="scientific">Ceratitis capitata</name>
    <name type="common">Mediterranean fruit fly</name>
    <name type="synonym">Tephritis capitata</name>
    <dbReference type="NCBI Taxonomy" id="7213"/>
    <lineage>
        <taxon>Eukaryota</taxon>
        <taxon>Metazoa</taxon>
        <taxon>Ecdysozoa</taxon>
        <taxon>Arthropoda</taxon>
        <taxon>Hexapoda</taxon>
        <taxon>Insecta</taxon>
        <taxon>Pterygota</taxon>
        <taxon>Neoptera</taxon>
        <taxon>Endopterygota</taxon>
        <taxon>Diptera</taxon>
        <taxon>Brachycera</taxon>
        <taxon>Muscomorpha</taxon>
        <taxon>Tephritoidea</taxon>
        <taxon>Tephritidae</taxon>
        <taxon>Ceratitis</taxon>
        <taxon>Ceratitis</taxon>
    </lineage>
</organism>
<protein>
    <submittedName>
        <fullName evidence="1">(Mediterranean fruit fly) hypothetical protein</fullName>
    </submittedName>
</protein>
<dbReference type="Proteomes" id="UP000606786">
    <property type="component" value="Unassembled WGS sequence"/>
</dbReference>
<comment type="caution">
    <text evidence="1">The sequence shown here is derived from an EMBL/GenBank/DDBJ whole genome shotgun (WGS) entry which is preliminary data.</text>
</comment>
<sequence>GCANAAGIVRSKTLSYFYKLRCESVASNLKITTNTVRVANGKVVVHVHYEWTPIRRGLTLLHEPLAYDNDNDVCTYVRLSRF</sequence>
<keyword evidence="2" id="KW-1185">Reference proteome</keyword>
<feature type="non-terminal residue" evidence="1">
    <location>
        <position position="1"/>
    </location>
</feature>
<proteinExistence type="predicted"/>
<dbReference type="AlphaFoldDB" id="A0A811U127"/>
<name>A0A811U127_CERCA</name>